<dbReference type="PANTHER" id="PTHR43744:SF12">
    <property type="entry name" value="ABC TRANSPORTER PERMEASE PROTEIN MG189-RELATED"/>
    <property type="match status" value="1"/>
</dbReference>
<dbReference type="KEGG" id="taz:TREAZ_2533"/>
<feature type="transmembrane region" description="Helical" evidence="7">
    <location>
        <begin position="185"/>
        <end position="206"/>
    </location>
</feature>
<feature type="transmembrane region" description="Helical" evidence="7">
    <location>
        <begin position="239"/>
        <end position="260"/>
    </location>
</feature>
<dbReference type="InterPro" id="IPR000515">
    <property type="entry name" value="MetI-like"/>
</dbReference>
<feature type="domain" description="ABC transmembrane type-1" evidence="8">
    <location>
        <begin position="71"/>
        <end position="260"/>
    </location>
</feature>
<reference evidence="10" key="1">
    <citation type="submission" date="2009-12" db="EMBL/GenBank/DDBJ databases">
        <title>Complete sequence of Treponema azotonutricium strain ZAS-9.</title>
        <authorList>
            <person name="Tetu S.G."/>
            <person name="Matson E."/>
            <person name="Ren Q."/>
            <person name="Seshadri R."/>
            <person name="Elbourne L."/>
            <person name="Hassan K.A."/>
            <person name="Durkin A."/>
            <person name="Radune D."/>
            <person name="Mohamoud Y."/>
            <person name="Shay R."/>
            <person name="Jin S."/>
            <person name="Zhang X."/>
            <person name="Lucey K."/>
            <person name="Ballor N.R."/>
            <person name="Ottesen E."/>
            <person name="Rosenthal R."/>
            <person name="Allen A."/>
            <person name="Leadbetter J.R."/>
            <person name="Paulsen I.T."/>
        </authorList>
    </citation>
    <scope>NUCLEOTIDE SEQUENCE [LARGE SCALE GENOMIC DNA]</scope>
    <source>
        <strain evidence="10">ATCC BAA-888 / DSM 13862 / ZAS-9</strain>
    </source>
</reference>
<dbReference type="InterPro" id="IPR035906">
    <property type="entry name" value="MetI-like_sf"/>
</dbReference>
<dbReference type="GO" id="GO:0005886">
    <property type="term" value="C:plasma membrane"/>
    <property type="evidence" value="ECO:0007669"/>
    <property type="project" value="UniProtKB-SubCell"/>
</dbReference>
<dbReference type="Pfam" id="PF00528">
    <property type="entry name" value="BPD_transp_1"/>
    <property type="match status" value="1"/>
</dbReference>
<evidence type="ECO:0000256" key="4">
    <source>
        <dbReference type="ARBA" id="ARBA00022692"/>
    </source>
</evidence>
<keyword evidence="4 7" id="KW-0812">Transmembrane</keyword>
<dbReference type="CDD" id="cd06261">
    <property type="entry name" value="TM_PBP2"/>
    <property type="match status" value="1"/>
</dbReference>
<dbReference type="InParanoid" id="F5YF36"/>
<dbReference type="eggNOG" id="COG0395">
    <property type="taxonomic scope" value="Bacteria"/>
</dbReference>
<evidence type="ECO:0000256" key="7">
    <source>
        <dbReference type="RuleBase" id="RU363032"/>
    </source>
</evidence>
<dbReference type="PANTHER" id="PTHR43744">
    <property type="entry name" value="ABC TRANSPORTER PERMEASE PROTEIN MG189-RELATED-RELATED"/>
    <property type="match status" value="1"/>
</dbReference>
<sequence length="275" mass="30560">MNKKIKYLIIDIVSLALAVIIFVVPFYFILLNSLKSRQEAGMMNLALPASLHWENYPEVLATHNYMMVRAFYNSVITTTGSILLLVAVCALGGYVLQRVANKFMMGVNFLILTGLMLPPAILPTIWVMDIIGIYRSLFGLVMVEVALNIPFTVMLYRGYTASIPREIEEAAYVDGCGSVRMFVQIIFPLLLPVTASVVVLSAVNVFNDFLNPLYFLPGAKNPTVQLTLNNFMGRYANSWNMLFADVVLITIPPLILFIFFNRKIVSGITAGAVKG</sequence>
<feature type="transmembrane region" description="Helical" evidence="7">
    <location>
        <begin position="107"/>
        <end position="127"/>
    </location>
</feature>
<evidence type="ECO:0000256" key="6">
    <source>
        <dbReference type="ARBA" id="ARBA00023136"/>
    </source>
</evidence>
<reference evidence="9 10" key="2">
    <citation type="journal article" date="2011" name="ISME J.">
        <title>RNA-seq reveals cooperative metabolic interactions between two termite-gut spirochete species in co-culture.</title>
        <authorList>
            <person name="Rosenthal A.Z."/>
            <person name="Matson E.G."/>
            <person name="Eldar A."/>
            <person name="Leadbetter J.R."/>
        </authorList>
    </citation>
    <scope>NUCLEOTIDE SEQUENCE [LARGE SCALE GENOMIC DNA]</scope>
    <source>
        <strain evidence="10">ATCC BAA-888 / DSM 13862 / ZAS-9</strain>
    </source>
</reference>
<evidence type="ECO:0000256" key="5">
    <source>
        <dbReference type="ARBA" id="ARBA00022989"/>
    </source>
</evidence>
<accession>F5YF36</accession>
<gene>
    <name evidence="9" type="ordered locus">TREAZ_2533</name>
</gene>
<evidence type="ECO:0000259" key="8">
    <source>
        <dbReference type="PROSITE" id="PS50928"/>
    </source>
</evidence>
<evidence type="ECO:0000256" key="1">
    <source>
        <dbReference type="ARBA" id="ARBA00004651"/>
    </source>
</evidence>
<comment type="similarity">
    <text evidence="7">Belongs to the binding-protein-dependent transport system permease family.</text>
</comment>
<dbReference type="RefSeq" id="WP_015712995.1">
    <property type="nucleotide sequence ID" value="NC_015577.1"/>
</dbReference>
<organism evidence="9 10">
    <name type="scientific">Leadbettera azotonutricia (strain ATCC BAA-888 / DSM 13862 / ZAS-9)</name>
    <name type="common">Treponema azotonutricium</name>
    <dbReference type="NCBI Taxonomy" id="545695"/>
    <lineage>
        <taxon>Bacteria</taxon>
        <taxon>Pseudomonadati</taxon>
        <taxon>Spirochaetota</taxon>
        <taxon>Spirochaetia</taxon>
        <taxon>Spirochaetales</taxon>
        <taxon>Breznakiellaceae</taxon>
        <taxon>Leadbettera</taxon>
    </lineage>
</organism>
<comment type="subcellular location">
    <subcellularLocation>
        <location evidence="1 7">Cell membrane</location>
        <topology evidence="1 7">Multi-pass membrane protein</topology>
    </subcellularLocation>
</comment>
<dbReference type="PROSITE" id="PS50928">
    <property type="entry name" value="ABC_TM1"/>
    <property type="match status" value="1"/>
</dbReference>
<dbReference type="OrthoDB" id="156617at2"/>
<evidence type="ECO:0000256" key="3">
    <source>
        <dbReference type="ARBA" id="ARBA00022475"/>
    </source>
</evidence>
<keyword evidence="10" id="KW-1185">Reference proteome</keyword>
<dbReference type="GO" id="GO:0055085">
    <property type="term" value="P:transmembrane transport"/>
    <property type="evidence" value="ECO:0007669"/>
    <property type="project" value="InterPro"/>
</dbReference>
<feature type="transmembrane region" description="Helical" evidence="7">
    <location>
        <begin position="70"/>
        <end position="95"/>
    </location>
</feature>
<evidence type="ECO:0000256" key="2">
    <source>
        <dbReference type="ARBA" id="ARBA00022448"/>
    </source>
</evidence>
<feature type="transmembrane region" description="Helical" evidence="7">
    <location>
        <begin position="7"/>
        <end position="30"/>
    </location>
</feature>
<dbReference type="AlphaFoldDB" id="F5YF36"/>
<dbReference type="EMBL" id="CP001841">
    <property type="protein sequence ID" value="AEF81265.1"/>
    <property type="molecule type" value="Genomic_DNA"/>
</dbReference>
<name>F5YF36_LEAAZ</name>
<dbReference type="HOGENOM" id="CLU_016047_1_2_12"/>
<dbReference type="Proteomes" id="UP000009222">
    <property type="component" value="Chromosome"/>
</dbReference>
<feature type="transmembrane region" description="Helical" evidence="7">
    <location>
        <begin position="133"/>
        <end position="156"/>
    </location>
</feature>
<evidence type="ECO:0000313" key="10">
    <source>
        <dbReference type="Proteomes" id="UP000009222"/>
    </source>
</evidence>
<keyword evidence="3" id="KW-1003">Cell membrane</keyword>
<protein>
    <submittedName>
        <fullName evidence="9">Response regulator receiver protein</fullName>
    </submittedName>
</protein>
<dbReference type="STRING" id="545695.TREAZ_2533"/>
<keyword evidence="6 7" id="KW-0472">Membrane</keyword>
<keyword evidence="2 7" id="KW-0813">Transport</keyword>
<evidence type="ECO:0000313" key="9">
    <source>
        <dbReference type="EMBL" id="AEF81265.1"/>
    </source>
</evidence>
<dbReference type="SUPFAM" id="SSF161098">
    <property type="entry name" value="MetI-like"/>
    <property type="match status" value="1"/>
</dbReference>
<dbReference type="Gene3D" id="1.10.3720.10">
    <property type="entry name" value="MetI-like"/>
    <property type="match status" value="1"/>
</dbReference>
<keyword evidence="5 7" id="KW-1133">Transmembrane helix</keyword>
<proteinExistence type="inferred from homology"/>